<dbReference type="PANTHER" id="PTHR35869">
    <property type="entry name" value="OUTER-MEMBRANE LIPOPROTEIN CARRIER PROTEIN"/>
    <property type="match status" value="1"/>
</dbReference>
<dbReference type="SUPFAM" id="SSF89392">
    <property type="entry name" value="Prokaryotic lipoproteins and lipoprotein localization factors"/>
    <property type="match status" value="1"/>
</dbReference>
<keyword evidence="1" id="KW-0449">Lipoprotein</keyword>
<dbReference type="Pfam" id="PF03548">
    <property type="entry name" value="LolA"/>
    <property type="match status" value="1"/>
</dbReference>
<dbReference type="InterPro" id="IPR029046">
    <property type="entry name" value="LolA/LolB/LppX"/>
</dbReference>
<protein>
    <submittedName>
        <fullName evidence="1">Outer membrane lipoprotein carrier protein LolA</fullName>
    </submittedName>
</protein>
<dbReference type="AlphaFoldDB" id="A0A3B1B4A5"/>
<reference evidence="1" key="1">
    <citation type="submission" date="2018-06" db="EMBL/GenBank/DDBJ databases">
        <authorList>
            <person name="Zhirakovskaya E."/>
        </authorList>
    </citation>
    <scope>NUCLEOTIDE SEQUENCE</scope>
</reference>
<dbReference type="CDD" id="cd16325">
    <property type="entry name" value="LolA"/>
    <property type="match status" value="1"/>
</dbReference>
<sequence length="205" mass="23356">MLKPALAAIALLLTSAVLTNAQTKEETVQQIAEHFVKVPTMAGEFIQFGPNGHQTGGKFYIQRPGKIRFNYADPTPIRIISNGKTVAVNNRKLKTWSFYPLKKTPLSLVLGEKMTIDTKTVREVRTDEDLTTLVMGDDRIFGDSIITMMFDPRTFDLRQWVIKDAQGKETTVMIFNVEKNIDIPASYFKVNQLAIQQRQNEKYER</sequence>
<gene>
    <name evidence="1" type="ORF">MNBD_ALPHA03-1884</name>
</gene>
<organism evidence="1">
    <name type="scientific">hydrothermal vent metagenome</name>
    <dbReference type="NCBI Taxonomy" id="652676"/>
    <lineage>
        <taxon>unclassified sequences</taxon>
        <taxon>metagenomes</taxon>
        <taxon>ecological metagenomes</taxon>
    </lineage>
</organism>
<dbReference type="EMBL" id="UOFW01000159">
    <property type="protein sequence ID" value="VAX06278.1"/>
    <property type="molecule type" value="Genomic_DNA"/>
</dbReference>
<evidence type="ECO:0000313" key="1">
    <source>
        <dbReference type="EMBL" id="VAX06278.1"/>
    </source>
</evidence>
<name>A0A3B1B4A5_9ZZZZ</name>
<proteinExistence type="predicted"/>
<dbReference type="Gene3D" id="2.50.20.10">
    <property type="entry name" value="Lipoprotein localisation LolA/LolB/LppX"/>
    <property type="match status" value="1"/>
</dbReference>
<accession>A0A3B1B4A5</accession>
<dbReference type="PANTHER" id="PTHR35869:SF1">
    <property type="entry name" value="OUTER-MEMBRANE LIPOPROTEIN CARRIER PROTEIN"/>
    <property type="match status" value="1"/>
</dbReference>
<dbReference type="InterPro" id="IPR004564">
    <property type="entry name" value="OM_lipoprot_carrier_LolA-like"/>
</dbReference>